<dbReference type="Gene3D" id="3.40.50.1110">
    <property type="entry name" value="SGNH hydrolase"/>
    <property type="match status" value="1"/>
</dbReference>
<dbReference type="EMBL" id="KP795491">
    <property type="protein sequence ID" value="AKN36440.1"/>
    <property type="molecule type" value="Genomic_DNA"/>
</dbReference>
<proteinExistence type="predicted"/>
<dbReference type="RefSeq" id="WP_371728997.1">
    <property type="nucleotide sequence ID" value="NZ_JBGONR010000050.1"/>
</dbReference>
<name>A0A0H3ZKH0_VIBSP</name>
<dbReference type="AlphaFoldDB" id="A0A0H3ZKH0"/>
<dbReference type="GO" id="GO:0016788">
    <property type="term" value="F:hydrolase activity, acting on ester bonds"/>
    <property type="evidence" value="ECO:0007669"/>
    <property type="project" value="UniProtKB-ARBA"/>
</dbReference>
<evidence type="ECO:0000313" key="1">
    <source>
        <dbReference type="EMBL" id="AKN36440.1"/>
    </source>
</evidence>
<organism evidence="1">
    <name type="scientific">Vibrio splendidus</name>
    <dbReference type="NCBI Taxonomy" id="29497"/>
    <lineage>
        <taxon>Bacteria</taxon>
        <taxon>Pseudomonadati</taxon>
        <taxon>Pseudomonadota</taxon>
        <taxon>Gammaproteobacteria</taxon>
        <taxon>Vibrionales</taxon>
        <taxon>Vibrionaceae</taxon>
        <taxon>Vibrio</taxon>
    </lineage>
</organism>
<dbReference type="SUPFAM" id="SSF52266">
    <property type="entry name" value="SGNH hydrolase"/>
    <property type="match status" value="1"/>
</dbReference>
<accession>A0A0H3ZKH0</accession>
<protein>
    <submittedName>
        <fullName evidence="1">Phage protein</fullName>
    </submittedName>
</protein>
<dbReference type="InterPro" id="IPR036514">
    <property type="entry name" value="SGNH_hydro_sf"/>
</dbReference>
<reference evidence="1" key="1">
    <citation type="journal article" date="2015" name="MBio">
        <title>Eco-Evolutionary Dynamics of Episomes among Ecologically Cohesive Bacterial Populations.</title>
        <authorList>
            <person name="Xue H."/>
            <person name="Cordero O.X."/>
            <person name="Camas F.M."/>
            <person name="Trimble W."/>
            <person name="Meyer F."/>
            <person name="Guglielmini J."/>
            <person name="Rocha E.P."/>
            <person name="Polz M.F."/>
        </authorList>
    </citation>
    <scope>NUCLEOTIDE SEQUENCE</scope>
    <source>
        <strain evidence="1">FF_308</strain>
    </source>
</reference>
<sequence length="699" mass="77215">MNSNNFFQLVADFQKNIDWLNQVLKGGESESVLIDGVLKPSISKDIADKWGAIQAMVQGRKAYETKASLPETPPAGIVLAEVWNDGANNGLYGWTGTEWLLSNYDRIKSEIDSVYVHINALPSASETLSMIGASNKSQYQTVNFNGTDIELLPIYTDSDGRVCLGLTKNGQVVGLLNNVTTSAFGIESYKTMVGEQGVQFAILDDDGRCLLAFGQDGQLVASSALLTGVRKELGMEHRDWAIGGEYEYVIIDDDNALAFGIKRDGTLVIGGDGGGNLDSPINTNRRKHAHRTVQTDWHFTLVQGQSLSRGWDFSETPALSTTQPYNNMAIPEPNWPDKSATTLTPLIERQEYPWTETVCAGSANQVSFLLDQELKPWDTWSHDQIMACNGVGGAAITALIKGTNAYQDGMDYITTAKQIVDGRGESFGAHGTYWIQGESNNNGNPPGDAQDSEWYRGVLTQLKNDYNTDVMAITGQKDRIPMFTYQTTSHAGSNQAVLGINHWPAASLGQLAASMQDDEMVLVCPIYQFSFSDNGHMDNHGYRHMGHYFGKAYYEWVINSRKFLPLHPTKLSRTESNRIEIKFHVPCPPLRFDTDLVLAAKDYGFIVHDSDDSEIEIKSVRITSQDTVSIITENAIPDDAKVSYARRIDRIGMKGPAGRGGCRGNLRDCDNTLALDNGPDGQPYKLYNWCVFFIENIEI</sequence>